<sequence length="332" mass="37304">MRFQLSQNDLWRLSSVTFSNREYQALVLKTSTKILVLDKLPDCTTMPDAANAFPAQRISSLNTILAVCEATGGNVAEDLSDVHEITKNFSLDDLPSIERTFQIILQEVDEGIPPEYSGVVYNVPYDYVQMLIKTRDIQETTKNFISFFRALTSLQNILKPTQSSTSCFSTSFDSFGKENQVKTKSSISYTDSGARLHQSYAPSTYPSKSTCILDNLPLWIFCLLNDTFDANTYKNGSDDLLELAWTVLWNKHTTPSPDSHIATSHPPLSSTISKALIDQFVKDPLKFYGLKNNVITLLDEIEQQLQIMNLSDPDKLNGLSGSSLFLRDVMFF</sequence>
<dbReference type="Proteomes" id="UP000681722">
    <property type="component" value="Unassembled WGS sequence"/>
</dbReference>
<name>A0A814DM67_9BILA</name>
<keyword evidence="3" id="KW-1185">Reference proteome</keyword>
<protein>
    <submittedName>
        <fullName evidence="1">Uncharacterized protein</fullName>
    </submittedName>
</protein>
<reference evidence="1" key="1">
    <citation type="submission" date="2021-02" db="EMBL/GenBank/DDBJ databases">
        <authorList>
            <person name="Nowell W R."/>
        </authorList>
    </citation>
    <scope>NUCLEOTIDE SEQUENCE</scope>
</reference>
<organism evidence="1 3">
    <name type="scientific">Didymodactylos carnosus</name>
    <dbReference type="NCBI Taxonomy" id="1234261"/>
    <lineage>
        <taxon>Eukaryota</taxon>
        <taxon>Metazoa</taxon>
        <taxon>Spiralia</taxon>
        <taxon>Gnathifera</taxon>
        <taxon>Rotifera</taxon>
        <taxon>Eurotatoria</taxon>
        <taxon>Bdelloidea</taxon>
        <taxon>Philodinida</taxon>
        <taxon>Philodinidae</taxon>
        <taxon>Didymodactylos</taxon>
    </lineage>
</organism>
<accession>A0A814DM67</accession>
<dbReference type="Proteomes" id="UP000663829">
    <property type="component" value="Unassembled WGS sequence"/>
</dbReference>
<evidence type="ECO:0000313" key="3">
    <source>
        <dbReference type="Proteomes" id="UP000663829"/>
    </source>
</evidence>
<comment type="caution">
    <text evidence="1">The sequence shown here is derived from an EMBL/GenBank/DDBJ whole genome shotgun (WGS) entry which is preliminary data.</text>
</comment>
<dbReference type="Gene3D" id="1.20.5.100">
    <property type="entry name" value="Cytochrome c1, transmembrane anchor, C-terminal"/>
    <property type="match status" value="1"/>
</dbReference>
<evidence type="ECO:0000313" key="1">
    <source>
        <dbReference type="EMBL" id="CAF0957611.1"/>
    </source>
</evidence>
<gene>
    <name evidence="1" type="ORF">GPM918_LOCUS11583</name>
    <name evidence="2" type="ORF">SRO942_LOCUS11581</name>
</gene>
<proteinExistence type="predicted"/>
<evidence type="ECO:0000313" key="2">
    <source>
        <dbReference type="EMBL" id="CAF3732433.1"/>
    </source>
</evidence>
<dbReference type="EMBL" id="CAJNOQ010002422">
    <property type="protein sequence ID" value="CAF0957611.1"/>
    <property type="molecule type" value="Genomic_DNA"/>
</dbReference>
<dbReference type="EMBL" id="CAJOBC010002421">
    <property type="protein sequence ID" value="CAF3732433.1"/>
    <property type="molecule type" value="Genomic_DNA"/>
</dbReference>
<dbReference type="AlphaFoldDB" id="A0A814DM67"/>